<dbReference type="GO" id="GO:0106312">
    <property type="term" value="F:methylenetetrahydrofolate reductase (NADH) activity"/>
    <property type="evidence" value="ECO:0007669"/>
    <property type="project" value="UniProtKB-EC"/>
</dbReference>
<evidence type="ECO:0000256" key="5">
    <source>
        <dbReference type="ARBA" id="ARBA00022827"/>
    </source>
</evidence>
<evidence type="ECO:0000256" key="2">
    <source>
        <dbReference type="ARBA" id="ARBA00004777"/>
    </source>
</evidence>
<organism evidence="9 10">
    <name type="scientific">Hoyosella altamirensis</name>
    <dbReference type="NCBI Taxonomy" id="616997"/>
    <lineage>
        <taxon>Bacteria</taxon>
        <taxon>Bacillati</taxon>
        <taxon>Actinomycetota</taxon>
        <taxon>Actinomycetes</taxon>
        <taxon>Mycobacteriales</taxon>
        <taxon>Hoyosellaceae</taxon>
        <taxon>Hoyosella</taxon>
    </lineage>
</organism>
<dbReference type="OrthoDB" id="9812555at2"/>
<keyword evidence="6 8" id="KW-0560">Oxidoreductase</keyword>
<evidence type="ECO:0000256" key="8">
    <source>
        <dbReference type="RuleBase" id="RU003862"/>
    </source>
</evidence>
<dbReference type="Proteomes" id="UP000567922">
    <property type="component" value="Unassembled WGS sequence"/>
</dbReference>
<comment type="similarity">
    <text evidence="3 8">Belongs to the methylenetetrahydrofolate reductase family.</text>
</comment>
<dbReference type="GO" id="GO:0071949">
    <property type="term" value="F:FAD binding"/>
    <property type="evidence" value="ECO:0007669"/>
    <property type="project" value="TreeGrafter"/>
</dbReference>
<evidence type="ECO:0000256" key="7">
    <source>
        <dbReference type="ARBA" id="ARBA00048628"/>
    </source>
</evidence>
<evidence type="ECO:0000256" key="3">
    <source>
        <dbReference type="ARBA" id="ARBA00006743"/>
    </source>
</evidence>
<keyword evidence="10" id="KW-1185">Reference proteome</keyword>
<dbReference type="GO" id="GO:0005829">
    <property type="term" value="C:cytosol"/>
    <property type="evidence" value="ECO:0007669"/>
    <property type="project" value="TreeGrafter"/>
</dbReference>
<reference evidence="9 10" key="1">
    <citation type="submission" date="2020-08" db="EMBL/GenBank/DDBJ databases">
        <title>Sequencing the genomes of 1000 actinobacteria strains.</title>
        <authorList>
            <person name="Klenk H.-P."/>
        </authorList>
    </citation>
    <scope>NUCLEOTIDE SEQUENCE [LARGE SCALE GENOMIC DNA]</scope>
    <source>
        <strain evidence="9 10">DSM 45258</strain>
    </source>
</reference>
<evidence type="ECO:0000313" key="10">
    <source>
        <dbReference type="Proteomes" id="UP000567922"/>
    </source>
</evidence>
<dbReference type="InterPro" id="IPR003171">
    <property type="entry name" value="Mehydrof_redctse-like"/>
</dbReference>
<comment type="pathway">
    <text evidence="2 8">One-carbon metabolism; tetrahydrofolate interconversion.</text>
</comment>
<gene>
    <name evidence="9" type="ORF">FHU29_003681</name>
</gene>
<evidence type="ECO:0000256" key="4">
    <source>
        <dbReference type="ARBA" id="ARBA00022630"/>
    </source>
</evidence>
<protein>
    <recommendedName>
        <fullName evidence="8">Methylenetetrahydrofolate reductase</fullName>
    </recommendedName>
</protein>
<dbReference type="SUPFAM" id="SSF51730">
    <property type="entry name" value="FAD-linked oxidoreductase"/>
    <property type="match status" value="1"/>
</dbReference>
<dbReference type="RefSeq" id="WP_064439436.1">
    <property type="nucleotide sequence ID" value="NZ_BDDI01000004.1"/>
</dbReference>
<dbReference type="PANTHER" id="PTHR45754:SF3">
    <property type="entry name" value="METHYLENETETRAHYDROFOLATE REDUCTASE (NADPH)"/>
    <property type="match status" value="1"/>
</dbReference>
<dbReference type="InterPro" id="IPR029041">
    <property type="entry name" value="FAD-linked_oxidoreductase-like"/>
</dbReference>
<dbReference type="GO" id="GO:0009086">
    <property type="term" value="P:methionine biosynthetic process"/>
    <property type="evidence" value="ECO:0007669"/>
    <property type="project" value="TreeGrafter"/>
</dbReference>
<evidence type="ECO:0000256" key="1">
    <source>
        <dbReference type="ARBA" id="ARBA00001974"/>
    </source>
</evidence>
<dbReference type="UniPathway" id="UPA00193"/>
<dbReference type="PANTHER" id="PTHR45754">
    <property type="entry name" value="METHYLENETETRAHYDROFOLATE REDUCTASE"/>
    <property type="match status" value="1"/>
</dbReference>
<keyword evidence="4 8" id="KW-0285">Flavoprotein</keyword>
<evidence type="ECO:0000256" key="6">
    <source>
        <dbReference type="ARBA" id="ARBA00023002"/>
    </source>
</evidence>
<name>A0A839RQE6_9ACTN</name>
<proteinExistence type="inferred from homology"/>
<comment type="caution">
    <text evidence="9">The sequence shown here is derived from an EMBL/GenBank/DDBJ whole genome shotgun (WGS) entry which is preliminary data.</text>
</comment>
<comment type="catalytic activity">
    <reaction evidence="7">
        <text>(6S)-5-methyl-5,6,7,8-tetrahydrofolate + NAD(+) = (6R)-5,10-methylene-5,6,7,8-tetrahydrofolate + NADH + H(+)</text>
        <dbReference type="Rhea" id="RHEA:19821"/>
        <dbReference type="ChEBI" id="CHEBI:15378"/>
        <dbReference type="ChEBI" id="CHEBI:15636"/>
        <dbReference type="ChEBI" id="CHEBI:18608"/>
        <dbReference type="ChEBI" id="CHEBI:57540"/>
        <dbReference type="ChEBI" id="CHEBI:57945"/>
        <dbReference type="EC" id="1.5.1.54"/>
    </reaction>
    <physiologicalReaction direction="right-to-left" evidence="7">
        <dbReference type="Rhea" id="RHEA:19823"/>
    </physiologicalReaction>
</comment>
<dbReference type="EMBL" id="JACHWS010000003">
    <property type="protein sequence ID" value="MBB3039212.1"/>
    <property type="molecule type" value="Genomic_DNA"/>
</dbReference>
<evidence type="ECO:0000313" key="9">
    <source>
        <dbReference type="EMBL" id="MBB3039212.1"/>
    </source>
</evidence>
<keyword evidence="5 8" id="KW-0274">FAD</keyword>
<accession>A0A839RQE6</accession>
<dbReference type="Gene3D" id="3.20.20.220">
    <property type="match status" value="1"/>
</dbReference>
<dbReference type="Pfam" id="PF02219">
    <property type="entry name" value="MTHFR"/>
    <property type="match status" value="1"/>
</dbReference>
<sequence>MTRQQTPTEVLVSLLTRVRYEVLPTEKVLDEVCATLPPGATVTVTASPAKGQQATLHIAERLAALGFDVVPHLAARMISGPGELAEITSRLQSARITKVFVPAGDGDTQGRAYSSALELLEDLSNTGNPFSEVGITGYPESHPHIHDDLTIQAMWDKRQHATQIVSNLTFDPGVLSDWVTRVRARNVNLPIFVGLPGPVERTKLLRMATKIGVGESARFLAKNGGLFARIATPGGYDPARFLGRAAPALGRNGMNIAGLHLFTFNQVAETEAWRTAQLARLLGHRKSYGHIQASELPLAGTS</sequence>
<dbReference type="GO" id="GO:0035999">
    <property type="term" value="P:tetrahydrofolate interconversion"/>
    <property type="evidence" value="ECO:0007669"/>
    <property type="project" value="UniProtKB-UniPathway"/>
</dbReference>
<comment type="cofactor">
    <cofactor evidence="1 8">
        <name>FAD</name>
        <dbReference type="ChEBI" id="CHEBI:57692"/>
    </cofactor>
</comment>
<dbReference type="AlphaFoldDB" id="A0A839RQE6"/>